<dbReference type="PROSITE" id="PS51273">
    <property type="entry name" value="GATASE_TYPE_1"/>
    <property type="match status" value="1"/>
</dbReference>
<evidence type="ECO:0000313" key="16">
    <source>
        <dbReference type="Proteomes" id="UP000886887"/>
    </source>
</evidence>
<dbReference type="PANTHER" id="PTHR42701">
    <property type="entry name" value="IMIDAZOLE GLYCEROL PHOSPHATE SYNTHASE SUBUNIT HISH"/>
    <property type="match status" value="1"/>
</dbReference>
<dbReference type="Pfam" id="PF00117">
    <property type="entry name" value="GATase"/>
    <property type="match status" value="1"/>
</dbReference>
<dbReference type="InterPro" id="IPR029062">
    <property type="entry name" value="Class_I_gatase-like"/>
</dbReference>
<dbReference type="InterPro" id="IPR017926">
    <property type="entry name" value="GATASE"/>
</dbReference>
<reference evidence="15" key="1">
    <citation type="submission" date="2020-10" db="EMBL/GenBank/DDBJ databases">
        <authorList>
            <person name="Gilroy R."/>
        </authorList>
    </citation>
    <scope>NUCLEOTIDE SEQUENCE</scope>
    <source>
        <strain evidence="15">ChiSxjej2B14-6234</strain>
    </source>
</reference>
<dbReference type="SUPFAM" id="SSF52317">
    <property type="entry name" value="Class I glutamine amidotransferase-like"/>
    <property type="match status" value="1"/>
</dbReference>
<protein>
    <recommendedName>
        <fullName evidence="12">Imidazole glycerol phosphate synthase subunit HisH</fullName>
        <ecNumber evidence="12">4.3.2.10</ecNumber>
    </recommendedName>
    <alternativeName>
        <fullName evidence="12">IGP synthase glutaminase subunit</fullName>
        <ecNumber evidence="12">3.5.1.2</ecNumber>
    </alternativeName>
    <alternativeName>
        <fullName evidence="12">IGP synthase subunit HisH</fullName>
    </alternativeName>
    <alternativeName>
        <fullName evidence="12">ImGP synthase subunit HisH</fullName>
        <shortName evidence="12">IGPS subunit HisH</shortName>
    </alternativeName>
</protein>
<feature type="domain" description="Glutamine amidotransferase" evidence="14">
    <location>
        <begin position="4"/>
        <end position="196"/>
    </location>
</feature>
<reference evidence="15" key="2">
    <citation type="journal article" date="2021" name="PeerJ">
        <title>Extensive microbial diversity within the chicken gut microbiome revealed by metagenomics and culture.</title>
        <authorList>
            <person name="Gilroy R."/>
            <person name="Ravi A."/>
            <person name="Getino M."/>
            <person name="Pursley I."/>
            <person name="Horton D.L."/>
            <person name="Alikhan N.F."/>
            <person name="Baker D."/>
            <person name="Gharbi K."/>
            <person name="Hall N."/>
            <person name="Watson M."/>
            <person name="Adriaenssens E.M."/>
            <person name="Foster-Nyarko E."/>
            <person name="Jarju S."/>
            <person name="Secka A."/>
            <person name="Antonio M."/>
            <person name="Oren A."/>
            <person name="Chaudhuri R.R."/>
            <person name="La Ragione R."/>
            <person name="Hildebrand F."/>
            <person name="Pallen M.J."/>
        </authorList>
    </citation>
    <scope>NUCLEOTIDE SEQUENCE</scope>
    <source>
        <strain evidence="15">ChiSxjej2B14-6234</strain>
    </source>
</reference>
<keyword evidence="7 12" id="KW-0315">Glutamine amidotransferase</keyword>
<keyword evidence="9 12" id="KW-0456">Lyase</keyword>
<evidence type="ECO:0000256" key="7">
    <source>
        <dbReference type="ARBA" id="ARBA00022962"/>
    </source>
</evidence>
<evidence type="ECO:0000256" key="11">
    <source>
        <dbReference type="ARBA" id="ARBA00049534"/>
    </source>
</evidence>
<dbReference type="PANTHER" id="PTHR42701:SF1">
    <property type="entry name" value="IMIDAZOLE GLYCEROL PHOSPHATE SYNTHASE SUBUNIT HISH"/>
    <property type="match status" value="1"/>
</dbReference>
<comment type="caution">
    <text evidence="15">The sequence shown here is derived from an EMBL/GenBank/DDBJ whole genome shotgun (WGS) entry which is preliminary data.</text>
</comment>
<comment type="subunit">
    <text evidence="3 12">Heterodimer of HisH and HisF.</text>
</comment>
<comment type="pathway">
    <text evidence="2 12">Amino-acid biosynthesis; L-histidine biosynthesis; L-histidine from 5-phospho-alpha-D-ribose 1-diphosphate: step 5/9.</text>
</comment>
<comment type="subcellular location">
    <subcellularLocation>
        <location evidence="1 12">Cytoplasm</location>
    </subcellularLocation>
</comment>
<evidence type="ECO:0000256" key="5">
    <source>
        <dbReference type="ARBA" id="ARBA00022605"/>
    </source>
</evidence>
<keyword evidence="4 12" id="KW-0963">Cytoplasm</keyword>
<evidence type="ECO:0000259" key="14">
    <source>
        <dbReference type="Pfam" id="PF00117"/>
    </source>
</evidence>
<dbReference type="PIRSF" id="PIRSF000495">
    <property type="entry name" value="Amidotransf_hisH"/>
    <property type="match status" value="1"/>
</dbReference>
<evidence type="ECO:0000313" key="15">
    <source>
        <dbReference type="EMBL" id="HIQ72169.1"/>
    </source>
</evidence>
<dbReference type="AlphaFoldDB" id="A0A9D1CS51"/>
<evidence type="ECO:0000256" key="8">
    <source>
        <dbReference type="ARBA" id="ARBA00023102"/>
    </source>
</evidence>
<keyword evidence="8 12" id="KW-0368">Histidine biosynthesis</keyword>
<organism evidence="15 16">
    <name type="scientific">Candidatus Onthenecus intestinigallinarum</name>
    <dbReference type="NCBI Taxonomy" id="2840875"/>
    <lineage>
        <taxon>Bacteria</taxon>
        <taxon>Bacillati</taxon>
        <taxon>Bacillota</taxon>
        <taxon>Clostridia</taxon>
        <taxon>Eubacteriales</taxon>
        <taxon>Candidatus Onthenecus</taxon>
    </lineage>
</organism>
<gene>
    <name evidence="12 15" type="primary">hisH</name>
    <name evidence="15" type="ORF">IAB73_08190</name>
</gene>
<dbReference type="PROSITE" id="PS51274">
    <property type="entry name" value="GATASE_COBBQ"/>
    <property type="match status" value="1"/>
</dbReference>
<dbReference type="GO" id="GO:0016829">
    <property type="term" value="F:lyase activity"/>
    <property type="evidence" value="ECO:0007669"/>
    <property type="project" value="UniProtKB-KW"/>
</dbReference>
<dbReference type="HAMAP" id="MF_00278">
    <property type="entry name" value="HisH"/>
    <property type="match status" value="1"/>
</dbReference>
<sequence length="203" mass="21803">MIAIVDYGMGNLRSVQKAFAFLGHEAQIVDEPARLEAADRIILPGVGAFGDAMAQLRRRGMDAAVTDAARAGKPLLGICLGMQLLFESSEEGGDLEGLGLIPSAITRFPERGLKVPHMGWNNLRLRPCPLFDGLEGDPYVYFVHSYHAAEVNDAWTAATCDYGAPFTAAVWRGNVLGTQFHPEKSGAAGLRMLQNFAALKGGD</sequence>
<evidence type="ECO:0000256" key="1">
    <source>
        <dbReference type="ARBA" id="ARBA00004496"/>
    </source>
</evidence>
<comment type="function">
    <text evidence="12">IGPS catalyzes the conversion of PRFAR and glutamine to IGP, AICAR and glutamate. The HisH subunit catalyzes the hydrolysis of glutamine to glutamate and ammonia as part of the synthesis of IGP and AICAR. The resulting ammonia molecule is channeled to the active site of HisF.</text>
</comment>
<dbReference type="CDD" id="cd01748">
    <property type="entry name" value="GATase1_IGP_Synthase"/>
    <property type="match status" value="1"/>
</dbReference>
<dbReference type="Proteomes" id="UP000886887">
    <property type="component" value="Unassembled WGS sequence"/>
</dbReference>
<evidence type="ECO:0000256" key="4">
    <source>
        <dbReference type="ARBA" id="ARBA00022490"/>
    </source>
</evidence>
<comment type="catalytic activity">
    <reaction evidence="11 12">
        <text>L-glutamine + H2O = L-glutamate + NH4(+)</text>
        <dbReference type="Rhea" id="RHEA:15889"/>
        <dbReference type="ChEBI" id="CHEBI:15377"/>
        <dbReference type="ChEBI" id="CHEBI:28938"/>
        <dbReference type="ChEBI" id="CHEBI:29985"/>
        <dbReference type="ChEBI" id="CHEBI:58359"/>
        <dbReference type="EC" id="3.5.1.2"/>
    </reaction>
</comment>
<feature type="active site" description="Nucleophile" evidence="12 13">
    <location>
        <position position="79"/>
    </location>
</feature>
<dbReference type="GO" id="GO:0004359">
    <property type="term" value="F:glutaminase activity"/>
    <property type="evidence" value="ECO:0007669"/>
    <property type="project" value="UniProtKB-EC"/>
</dbReference>
<evidence type="ECO:0000256" key="13">
    <source>
        <dbReference type="PIRSR" id="PIRSR000495-1"/>
    </source>
</evidence>
<feature type="active site" evidence="12 13">
    <location>
        <position position="181"/>
    </location>
</feature>
<dbReference type="GO" id="GO:0000107">
    <property type="term" value="F:imidazoleglycerol-phosphate synthase activity"/>
    <property type="evidence" value="ECO:0007669"/>
    <property type="project" value="UniProtKB-UniRule"/>
</dbReference>
<dbReference type="FunFam" id="3.40.50.880:FF:000009">
    <property type="entry name" value="Imidazole glycerol phosphate synthase subunit HisH"/>
    <property type="match status" value="1"/>
</dbReference>
<dbReference type="InterPro" id="IPR010139">
    <property type="entry name" value="Imidazole-glycPsynth_HisH"/>
</dbReference>
<dbReference type="EC" id="3.5.1.2" evidence="12"/>
<evidence type="ECO:0000256" key="12">
    <source>
        <dbReference type="HAMAP-Rule" id="MF_00278"/>
    </source>
</evidence>
<feature type="active site" evidence="12 13">
    <location>
        <position position="183"/>
    </location>
</feature>
<evidence type="ECO:0000256" key="2">
    <source>
        <dbReference type="ARBA" id="ARBA00005091"/>
    </source>
</evidence>
<keyword evidence="5 12" id="KW-0028">Amino-acid biosynthesis</keyword>
<proteinExistence type="inferred from homology"/>
<dbReference type="Gene3D" id="3.40.50.880">
    <property type="match status" value="1"/>
</dbReference>
<evidence type="ECO:0000256" key="6">
    <source>
        <dbReference type="ARBA" id="ARBA00022801"/>
    </source>
</evidence>
<accession>A0A9D1CS51</accession>
<evidence type="ECO:0000256" key="9">
    <source>
        <dbReference type="ARBA" id="ARBA00023239"/>
    </source>
</evidence>
<dbReference type="GO" id="GO:0005737">
    <property type="term" value="C:cytoplasm"/>
    <property type="evidence" value="ECO:0007669"/>
    <property type="project" value="UniProtKB-SubCell"/>
</dbReference>
<dbReference type="EC" id="4.3.2.10" evidence="12"/>
<dbReference type="EMBL" id="DVFJ01000029">
    <property type="protein sequence ID" value="HIQ72169.1"/>
    <property type="molecule type" value="Genomic_DNA"/>
</dbReference>
<evidence type="ECO:0000256" key="3">
    <source>
        <dbReference type="ARBA" id="ARBA00011152"/>
    </source>
</evidence>
<name>A0A9D1CS51_9FIRM</name>
<keyword evidence="6 12" id="KW-0378">Hydrolase</keyword>
<dbReference type="NCBIfam" id="TIGR01855">
    <property type="entry name" value="IMP_synth_hisH"/>
    <property type="match status" value="1"/>
</dbReference>
<comment type="catalytic activity">
    <reaction evidence="10 12">
        <text>5-[(5-phospho-1-deoxy-D-ribulos-1-ylimino)methylamino]-1-(5-phospho-beta-D-ribosyl)imidazole-4-carboxamide + L-glutamine = D-erythro-1-(imidazol-4-yl)glycerol 3-phosphate + 5-amino-1-(5-phospho-beta-D-ribosyl)imidazole-4-carboxamide + L-glutamate + H(+)</text>
        <dbReference type="Rhea" id="RHEA:24793"/>
        <dbReference type="ChEBI" id="CHEBI:15378"/>
        <dbReference type="ChEBI" id="CHEBI:29985"/>
        <dbReference type="ChEBI" id="CHEBI:58278"/>
        <dbReference type="ChEBI" id="CHEBI:58359"/>
        <dbReference type="ChEBI" id="CHEBI:58475"/>
        <dbReference type="ChEBI" id="CHEBI:58525"/>
        <dbReference type="EC" id="4.3.2.10"/>
    </reaction>
</comment>
<evidence type="ECO:0000256" key="10">
    <source>
        <dbReference type="ARBA" id="ARBA00047838"/>
    </source>
</evidence>
<dbReference type="GO" id="GO:0000105">
    <property type="term" value="P:L-histidine biosynthetic process"/>
    <property type="evidence" value="ECO:0007669"/>
    <property type="project" value="UniProtKB-UniRule"/>
</dbReference>